<keyword evidence="3 8" id="KW-0378">Hydrolase</keyword>
<dbReference type="VEuPathDB" id="TrichDB:TRFO_33820"/>
<evidence type="ECO:0000256" key="7">
    <source>
        <dbReference type="ARBA" id="ARBA00048336"/>
    </source>
</evidence>
<dbReference type="GO" id="GO:0005737">
    <property type="term" value="C:cytoplasm"/>
    <property type="evidence" value="ECO:0007669"/>
    <property type="project" value="TreeGrafter"/>
</dbReference>
<dbReference type="CDD" id="cd00144">
    <property type="entry name" value="MPP_PPP_family"/>
    <property type="match status" value="1"/>
</dbReference>
<evidence type="ECO:0000259" key="9">
    <source>
        <dbReference type="PROSITE" id="PS00125"/>
    </source>
</evidence>
<dbReference type="GeneID" id="94843998"/>
<evidence type="ECO:0000256" key="5">
    <source>
        <dbReference type="ARBA" id="ARBA00023211"/>
    </source>
</evidence>
<dbReference type="PRINTS" id="PR00114">
    <property type="entry name" value="STPHPHTASE"/>
</dbReference>
<evidence type="ECO:0000256" key="6">
    <source>
        <dbReference type="ARBA" id="ARBA00047761"/>
    </source>
</evidence>
<gene>
    <name evidence="10" type="ORF">TRFO_33820</name>
</gene>
<keyword evidence="2" id="KW-0479">Metal-binding</keyword>
<sequence length="407" mass="45970">MALDDDSVADHFFHSFYPLLIMPLEEVPTVGTERYPLPQFSQKQIELLFRRMHQTIRRSGPLIHISLPVYVVGDIHGNFHDLLRILTSIDNFLDQKILFLGDYVDRGQYSLEVVILLCTLCIKYPNQFFLLRGNHEFSSVNSIYGFKAELFAQFNNDMTYESLSTLVFDYLPFAALLPEGILCLHGGLGPNVLTLDDIEQVKIPTFNYEESETVTQLVWSDPSNDFVEFNDSPRGTGVVFGRLAIHGFCKANNISKIIRGHQCVQYGVSRVAGGQIITVFSSSNYSDKLNSAGFIYIAEDESIKIEILSPLTFIERSKARFVDVLPVRNHPKGMNDSLCMNLLKASSAYTHNARRRSISVFQSRQNSLTGSFYTSANICKPCVAKPLKQTSRIDNFVRKLSGCEESE</sequence>
<comment type="caution">
    <text evidence="10">The sequence shown here is derived from an EMBL/GenBank/DDBJ whole genome shotgun (WGS) entry which is preliminary data.</text>
</comment>
<comment type="similarity">
    <text evidence="8">Belongs to the PPP phosphatase family.</text>
</comment>
<evidence type="ECO:0000256" key="8">
    <source>
        <dbReference type="RuleBase" id="RU004273"/>
    </source>
</evidence>
<keyword evidence="4" id="KW-0904">Protein phosphatase</keyword>
<dbReference type="EMBL" id="MLAK01000992">
    <property type="protein sequence ID" value="OHS99698.1"/>
    <property type="molecule type" value="Genomic_DNA"/>
</dbReference>
<comment type="cofactor">
    <cofactor evidence="1">
        <name>Mn(2+)</name>
        <dbReference type="ChEBI" id="CHEBI:29035"/>
    </cofactor>
</comment>
<dbReference type="InterPro" id="IPR006186">
    <property type="entry name" value="Ser/Thr-sp_prot-phosphatase"/>
</dbReference>
<protein>
    <recommendedName>
        <fullName evidence="8">Serine/threonine-protein phosphatase</fullName>
        <ecNumber evidence="8">3.1.3.16</ecNumber>
    </recommendedName>
</protein>
<accession>A0A1J4JKT8</accession>
<organism evidence="10 11">
    <name type="scientific">Tritrichomonas foetus</name>
    <dbReference type="NCBI Taxonomy" id="1144522"/>
    <lineage>
        <taxon>Eukaryota</taxon>
        <taxon>Metamonada</taxon>
        <taxon>Parabasalia</taxon>
        <taxon>Tritrichomonadida</taxon>
        <taxon>Tritrichomonadidae</taxon>
        <taxon>Tritrichomonas</taxon>
    </lineage>
</organism>
<keyword evidence="5" id="KW-0464">Manganese</keyword>
<dbReference type="InterPro" id="IPR029052">
    <property type="entry name" value="Metallo-depent_PP-like"/>
</dbReference>
<dbReference type="Gene3D" id="3.60.21.10">
    <property type="match status" value="1"/>
</dbReference>
<keyword evidence="11" id="KW-1185">Reference proteome</keyword>
<dbReference type="SMART" id="SM00156">
    <property type="entry name" value="PP2Ac"/>
    <property type="match status" value="1"/>
</dbReference>
<dbReference type="PANTHER" id="PTHR11668">
    <property type="entry name" value="SERINE/THREONINE PROTEIN PHOSPHATASE"/>
    <property type="match status" value="1"/>
</dbReference>
<dbReference type="Pfam" id="PF00149">
    <property type="entry name" value="Metallophos"/>
    <property type="match status" value="1"/>
</dbReference>
<evidence type="ECO:0000313" key="10">
    <source>
        <dbReference type="EMBL" id="OHS99698.1"/>
    </source>
</evidence>
<dbReference type="GO" id="GO:0005634">
    <property type="term" value="C:nucleus"/>
    <property type="evidence" value="ECO:0007669"/>
    <property type="project" value="TreeGrafter"/>
</dbReference>
<evidence type="ECO:0000256" key="2">
    <source>
        <dbReference type="ARBA" id="ARBA00022723"/>
    </source>
</evidence>
<dbReference type="PANTHER" id="PTHR11668:SF300">
    <property type="entry name" value="SERINE_THREONINE-PROTEIN PHOSPHATASE"/>
    <property type="match status" value="1"/>
</dbReference>
<dbReference type="PROSITE" id="PS00125">
    <property type="entry name" value="SER_THR_PHOSPHATASE"/>
    <property type="match status" value="1"/>
</dbReference>
<dbReference type="Proteomes" id="UP000179807">
    <property type="component" value="Unassembled WGS sequence"/>
</dbReference>
<dbReference type="InterPro" id="IPR004843">
    <property type="entry name" value="Calcineurin-like_PHP"/>
</dbReference>
<reference evidence="10" key="1">
    <citation type="submission" date="2016-10" db="EMBL/GenBank/DDBJ databases">
        <authorList>
            <person name="Benchimol M."/>
            <person name="Almeida L.G."/>
            <person name="Vasconcelos A.T."/>
            <person name="Perreira-Neves A."/>
            <person name="Rosa I.A."/>
            <person name="Tasca T."/>
            <person name="Bogo M.R."/>
            <person name="de Souza W."/>
        </authorList>
    </citation>
    <scope>NUCLEOTIDE SEQUENCE [LARGE SCALE GENOMIC DNA]</scope>
    <source>
        <strain evidence="10">K</strain>
    </source>
</reference>
<evidence type="ECO:0000256" key="1">
    <source>
        <dbReference type="ARBA" id="ARBA00001936"/>
    </source>
</evidence>
<comment type="catalytic activity">
    <reaction evidence="6">
        <text>O-phospho-L-seryl-[protein] + H2O = L-seryl-[protein] + phosphate</text>
        <dbReference type="Rhea" id="RHEA:20629"/>
        <dbReference type="Rhea" id="RHEA-COMP:9863"/>
        <dbReference type="Rhea" id="RHEA-COMP:11604"/>
        <dbReference type="ChEBI" id="CHEBI:15377"/>
        <dbReference type="ChEBI" id="CHEBI:29999"/>
        <dbReference type="ChEBI" id="CHEBI:43474"/>
        <dbReference type="ChEBI" id="CHEBI:83421"/>
        <dbReference type="EC" id="3.1.3.16"/>
    </reaction>
</comment>
<comment type="catalytic activity">
    <reaction evidence="7 8">
        <text>O-phospho-L-threonyl-[protein] + H2O = L-threonyl-[protein] + phosphate</text>
        <dbReference type="Rhea" id="RHEA:47004"/>
        <dbReference type="Rhea" id="RHEA-COMP:11060"/>
        <dbReference type="Rhea" id="RHEA-COMP:11605"/>
        <dbReference type="ChEBI" id="CHEBI:15377"/>
        <dbReference type="ChEBI" id="CHEBI:30013"/>
        <dbReference type="ChEBI" id="CHEBI:43474"/>
        <dbReference type="ChEBI" id="CHEBI:61977"/>
        <dbReference type="EC" id="3.1.3.16"/>
    </reaction>
</comment>
<dbReference type="GO" id="GO:0046872">
    <property type="term" value="F:metal ion binding"/>
    <property type="evidence" value="ECO:0007669"/>
    <property type="project" value="UniProtKB-KW"/>
</dbReference>
<dbReference type="SUPFAM" id="SSF56300">
    <property type="entry name" value="Metallo-dependent phosphatases"/>
    <property type="match status" value="1"/>
</dbReference>
<feature type="domain" description="Serine/threonine specific protein phosphatases" evidence="9">
    <location>
        <begin position="131"/>
        <end position="136"/>
    </location>
</feature>
<dbReference type="AlphaFoldDB" id="A0A1J4JKT8"/>
<name>A0A1J4JKT8_9EUKA</name>
<evidence type="ECO:0000256" key="3">
    <source>
        <dbReference type="ARBA" id="ARBA00022801"/>
    </source>
</evidence>
<evidence type="ECO:0000256" key="4">
    <source>
        <dbReference type="ARBA" id="ARBA00022912"/>
    </source>
</evidence>
<dbReference type="InterPro" id="IPR050341">
    <property type="entry name" value="PP1_catalytic_subunit"/>
</dbReference>
<dbReference type="GO" id="GO:0004722">
    <property type="term" value="F:protein serine/threonine phosphatase activity"/>
    <property type="evidence" value="ECO:0007669"/>
    <property type="project" value="UniProtKB-EC"/>
</dbReference>
<evidence type="ECO:0000313" key="11">
    <source>
        <dbReference type="Proteomes" id="UP000179807"/>
    </source>
</evidence>
<dbReference type="EC" id="3.1.3.16" evidence="8"/>
<dbReference type="RefSeq" id="XP_068352835.1">
    <property type="nucleotide sequence ID" value="XM_068509294.1"/>
</dbReference>
<proteinExistence type="inferred from homology"/>